<keyword evidence="2" id="KW-1185">Reference proteome</keyword>
<dbReference type="AlphaFoldDB" id="A0A1I3WFN4"/>
<proteinExistence type="predicted"/>
<dbReference type="InterPro" id="IPR010298">
    <property type="entry name" value="YacP-like"/>
</dbReference>
<dbReference type="PANTHER" id="PTHR34547">
    <property type="entry name" value="YACP-LIKE NYN DOMAIN PROTEIN"/>
    <property type="match status" value="1"/>
</dbReference>
<dbReference type="Proteomes" id="UP000199589">
    <property type="component" value="Unassembled WGS sequence"/>
</dbReference>
<protein>
    <recommendedName>
        <fullName evidence="3">NYN domain-containing protein</fullName>
    </recommendedName>
</protein>
<organism evidence="1 2">
    <name type="scientific">Marinilactibacillus piezotolerans</name>
    <dbReference type="NCBI Taxonomy" id="258723"/>
    <lineage>
        <taxon>Bacteria</taxon>
        <taxon>Bacillati</taxon>
        <taxon>Bacillota</taxon>
        <taxon>Bacilli</taxon>
        <taxon>Lactobacillales</taxon>
        <taxon>Carnobacteriaceae</taxon>
        <taxon>Marinilactibacillus</taxon>
    </lineage>
</organism>
<dbReference type="RefSeq" id="WP_072693497.1">
    <property type="nucleotide sequence ID" value="NZ_FOSJ01000008.1"/>
</dbReference>
<dbReference type="EMBL" id="FOSJ01000008">
    <property type="protein sequence ID" value="SFK06368.1"/>
    <property type="molecule type" value="Genomic_DNA"/>
</dbReference>
<name>A0A1I3WFN4_9LACT</name>
<dbReference type="OrthoDB" id="9792160at2"/>
<evidence type="ECO:0000313" key="2">
    <source>
        <dbReference type="Proteomes" id="UP000199589"/>
    </source>
</evidence>
<dbReference type="PANTHER" id="PTHR34547:SF1">
    <property type="entry name" value="YACP-LIKE NYN DOMAIN PROTEIN"/>
    <property type="match status" value="1"/>
</dbReference>
<dbReference type="CDD" id="cd10912">
    <property type="entry name" value="PIN_YacP-like"/>
    <property type="match status" value="1"/>
</dbReference>
<dbReference type="STRING" id="258723.GCA_900169305_01386"/>
<gene>
    <name evidence="1" type="ORF">SAMN04488569_100816</name>
</gene>
<dbReference type="Pfam" id="PF05991">
    <property type="entry name" value="NYN_YacP"/>
    <property type="match status" value="1"/>
</dbReference>
<sequence>MKKELLYVDGYNMIGAWPELVKLKKLDKMADARDLLLHELSNFAKYQGVEVRIVFDAQLVPGIQQRYDKYDVIVIFTSEGETADSYIERSVGEENLLMTNVTVATSDLAEQWIIFQRGAARMSALELYKDINRVKKSISVDATLYRMQQYRRNSPLKEQDEKRLKNLYQQMIQAKSTEKSKEKK</sequence>
<reference evidence="2" key="1">
    <citation type="submission" date="2016-10" db="EMBL/GenBank/DDBJ databases">
        <authorList>
            <person name="Varghese N."/>
            <person name="Submissions S."/>
        </authorList>
    </citation>
    <scope>NUCLEOTIDE SEQUENCE [LARGE SCALE GENOMIC DNA]</scope>
    <source>
        <strain evidence="2">DSM 16108</strain>
    </source>
</reference>
<evidence type="ECO:0000313" key="1">
    <source>
        <dbReference type="EMBL" id="SFK06368.1"/>
    </source>
</evidence>
<accession>A0A1I3WFN4</accession>
<evidence type="ECO:0008006" key="3">
    <source>
        <dbReference type="Google" id="ProtNLM"/>
    </source>
</evidence>